<dbReference type="PANTHER" id="PTHR23522">
    <property type="entry name" value="BLL5896 PROTEIN"/>
    <property type="match status" value="1"/>
</dbReference>
<organism evidence="9 10">
    <name type="scientific">Mycolicibacterium mageritense</name>
    <name type="common">Mycobacterium mageritense</name>
    <dbReference type="NCBI Taxonomy" id="53462"/>
    <lineage>
        <taxon>Bacteria</taxon>
        <taxon>Bacillati</taxon>
        <taxon>Actinomycetota</taxon>
        <taxon>Actinomycetes</taxon>
        <taxon>Mycobacteriales</taxon>
        <taxon>Mycobacteriaceae</taxon>
        <taxon>Mycolicibacterium</taxon>
    </lineage>
</organism>
<feature type="transmembrane region" description="Helical" evidence="8">
    <location>
        <begin position="83"/>
        <end position="102"/>
    </location>
</feature>
<accession>A0AAI8TRM6</accession>
<dbReference type="RefSeq" id="WP_286213761.1">
    <property type="nucleotide sequence ID" value="NZ_AP027452.1"/>
</dbReference>
<feature type="transmembrane region" description="Helical" evidence="8">
    <location>
        <begin position="225"/>
        <end position="243"/>
    </location>
</feature>
<feature type="transmembrane region" description="Helical" evidence="8">
    <location>
        <begin position="108"/>
        <end position="132"/>
    </location>
</feature>
<keyword evidence="6 8" id="KW-1133">Transmembrane helix</keyword>
<dbReference type="PANTHER" id="PTHR23522:SF10">
    <property type="entry name" value="3-PHENYLPROPIONIC ACID TRANSPORTER-RELATED"/>
    <property type="match status" value="1"/>
</dbReference>
<keyword evidence="2" id="KW-0813">Transport</keyword>
<gene>
    <name evidence="9" type="primary">cscB</name>
    <name evidence="9" type="ORF">hbim_01197</name>
</gene>
<evidence type="ECO:0000256" key="4">
    <source>
        <dbReference type="ARBA" id="ARBA00022519"/>
    </source>
</evidence>
<dbReference type="GO" id="GO:0005886">
    <property type="term" value="C:plasma membrane"/>
    <property type="evidence" value="ECO:0007669"/>
    <property type="project" value="UniProtKB-SubCell"/>
</dbReference>
<dbReference type="Pfam" id="PF01306">
    <property type="entry name" value="LacY_symp"/>
    <property type="match status" value="1"/>
</dbReference>
<feature type="transmembrane region" description="Helical" evidence="8">
    <location>
        <begin position="53"/>
        <end position="71"/>
    </location>
</feature>
<evidence type="ECO:0000256" key="6">
    <source>
        <dbReference type="ARBA" id="ARBA00022989"/>
    </source>
</evidence>
<proteinExistence type="predicted"/>
<feature type="transmembrane region" description="Helical" evidence="8">
    <location>
        <begin position="263"/>
        <end position="288"/>
    </location>
</feature>
<dbReference type="NCBIfam" id="TIGR00882">
    <property type="entry name" value="2A0105"/>
    <property type="match status" value="1"/>
</dbReference>
<dbReference type="GO" id="GO:0015528">
    <property type="term" value="F:lactose:proton symporter activity"/>
    <property type="evidence" value="ECO:0007669"/>
    <property type="project" value="TreeGrafter"/>
</dbReference>
<evidence type="ECO:0000256" key="3">
    <source>
        <dbReference type="ARBA" id="ARBA00022475"/>
    </source>
</evidence>
<protein>
    <submittedName>
        <fullName evidence="9">Sucrose permease</fullName>
    </submittedName>
</protein>
<dbReference type="InterPro" id="IPR036259">
    <property type="entry name" value="MFS_trans_sf"/>
</dbReference>
<keyword evidence="4" id="KW-0997">Cell inner membrane</keyword>
<evidence type="ECO:0000313" key="9">
    <source>
        <dbReference type="EMBL" id="BDY27275.1"/>
    </source>
</evidence>
<evidence type="ECO:0000256" key="2">
    <source>
        <dbReference type="ARBA" id="ARBA00022448"/>
    </source>
</evidence>
<evidence type="ECO:0000256" key="7">
    <source>
        <dbReference type="ARBA" id="ARBA00023136"/>
    </source>
</evidence>
<dbReference type="Gene3D" id="1.20.1250.20">
    <property type="entry name" value="MFS general substrate transporter like domains"/>
    <property type="match status" value="2"/>
</dbReference>
<dbReference type="SUPFAM" id="SSF103473">
    <property type="entry name" value="MFS general substrate transporter"/>
    <property type="match status" value="1"/>
</dbReference>
<dbReference type="NCBIfam" id="NF007077">
    <property type="entry name" value="PRK09528.1"/>
    <property type="match status" value="1"/>
</dbReference>
<feature type="transmembrane region" description="Helical" evidence="8">
    <location>
        <begin position="177"/>
        <end position="194"/>
    </location>
</feature>
<feature type="transmembrane region" description="Helical" evidence="8">
    <location>
        <begin position="354"/>
        <end position="374"/>
    </location>
</feature>
<evidence type="ECO:0000256" key="5">
    <source>
        <dbReference type="ARBA" id="ARBA00022692"/>
    </source>
</evidence>
<keyword evidence="7 8" id="KW-0472">Membrane</keyword>
<dbReference type="Proteomes" id="UP001241092">
    <property type="component" value="Chromosome"/>
</dbReference>
<dbReference type="PRINTS" id="PR00174">
    <property type="entry name" value="LACYSMPORT"/>
</dbReference>
<feature type="transmembrane region" description="Helical" evidence="8">
    <location>
        <begin position="386"/>
        <end position="403"/>
    </location>
</feature>
<feature type="transmembrane region" description="Helical" evidence="8">
    <location>
        <begin position="12"/>
        <end position="33"/>
    </location>
</feature>
<dbReference type="AlphaFoldDB" id="A0AAI8TRM6"/>
<keyword evidence="3" id="KW-1003">Cell membrane</keyword>
<feature type="transmembrane region" description="Helical" evidence="8">
    <location>
        <begin position="320"/>
        <end position="342"/>
    </location>
</feature>
<dbReference type="EMBL" id="AP027452">
    <property type="protein sequence ID" value="BDY27275.1"/>
    <property type="molecule type" value="Genomic_DNA"/>
</dbReference>
<sequence length="430" mass="47239">MPKLTHSLKNGAYLQSSVTLLLFFASWGIWWSFFQIWLTNDEHGLGLNGAEVGTVYSVNSLATLAIMFFYGTIQDKLGLKRTLVVIASAAMALVAPFFLVIYEPLLRSAFFLGVLAGAVFLSLGYMAAAGLLEAVAERMSRTYGFEYGQARMWGSFGYALAALMAGFLFTINPTLNFIGGSIFGIACLLVQLFWRTSSVPLAAGHSSHPQTPSLREMAGLLKLPRLWLIIVFVLFTWTFYTVYDQQMFPEFYTSLFETEERGQQIYGVLNSVQVFVEATMMGVVPILMRKVGVRATLLLGVSVMCVRILGTAVFDDAVIVSIVKMFHAIEVPLFILAIFRYFTLHFPATLSATLYMVGFQISAQVGNVILSQPLGALRDSIGYQPTFYVIAATVFAAGVYAYCTLKRDAQDVYGDPFVRASDKTPAGAGA</sequence>
<comment type="subcellular location">
    <subcellularLocation>
        <location evidence="1">Cell inner membrane</location>
        <topology evidence="1">Multi-pass membrane protein</topology>
    </subcellularLocation>
</comment>
<name>A0AAI8TRM6_MYCME</name>
<dbReference type="InterPro" id="IPR000576">
    <property type="entry name" value="LacY/RafB_perm_fam"/>
</dbReference>
<keyword evidence="5 8" id="KW-0812">Transmembrane</keyword>
<dbReference type="GO" id="GO:0030395">
    <property type="term" value="F:lactose binding"/>
    <property type="evidence" value="ECO:0007669"/>
    <property type="project" value="TreeGrafter"/>
</dbReference>
<evidence type="ECO:0000256" key="8">
    <source>
        <dbReference type="SAM" id="Phobius"/>
    </source>
</evidence>
<evidence type="ECO:0000256" key="1">
    <source>
        <dbReference type="ARBA" id="ARBA00004429"/>
    </source>
</evidence>
<feature type="transmembrane region" description="Helical" evidence="8">
    <location>
        <begin position="153"/>
        <end position="171"/>
    </location>
</feature>
<reference evidence="9" key="1">
    <citation type="submission" date="2023-03" db="EMBL/GenBank/DDBJ databases">
        <title>Draft genome sequence of a Mycolicibacterium mageritense strain H4_3_1 isolated from a hybrid biological-inorganic system reactor.</title>
        <authorList>
            <person name="Feng X."/>
            <person name="Kazama D."/>
            <person name="Sato K."/>
            <person name="Kobayashi H."/>
        </authorList>
    </citation>
    <scope>NUCLEOTIDE SEQUENCE</scope>
    <source>
        <strain evidence="9">H4_3_1</strain>
    </source>
</reference>
<evidence type="ECO:0000313" key="10">
    <source>
        <dbReference type="Proteomes" id="UP001241092"/>
    </source>
</evidence>
<feature type="transmembrane region" description="Helical" evidence="8">
    <location>
        <begin position="295"/>
        <end position="314"/>
    </location>
</feature>